<gene>
    <name evidence="2" type="ORF">GCM10007964_27580</name>
</gene>
<feature type="compositionally biased region" description="Polar residues" evidence="1">
    <location>
        <begin position="13"/>
        <end position="31"/>
    </location>
</feature>
<protein>
    <submittedName>
        <fullName evidence="2">Uncharacterized protein</fullName>
    </submittedName>
</protein>
<name>A0A917VHL3_9ACTN</name>
<accession>A0A917VHL3</accession>
<dbReference type="EMBL" id="BMNT01000013">
    <property type="protein sequence ID" value="GGK83562.1"/>
    <property type="molecule type" value="Genomic_DNA"/>
</dbReference>
<reference evidence="2" key="1">
    <citation type="journal article" date="2014" name="Int. J. Syst. Evol. Microbiol.">
        <title>Complete genome sequence of Corynebacterium casei LMG S-19264T (=DSM 44701T), isolated from a smear-ripened cheese.</title>
        <authorList>
            <consortium name="US DOE Joint Genome Institute (JGI-PGF)"/>
            <person name="Walter F."/>
            <person name="Albersmeier A."/>
            <person name="Kalinowski J."/>
            <person name="Ruckert C."/>
        </authorList>
    </citation>
    <scope>NUCLEOTIDE SEQUENCE</scope>
    <source>
        <strain evidence="2">JCM 13064</strain>
    </source>
</reference>
<evidence type="ECO:0000313" key="3">
    <source>
        <dbReference type="Proteomes" id="UP000645217"/>
    </source>
</evidence>
<evidence type="ECO:0000313" key="2">
    <source>
        <dbReference type="EMBL" id="GGK83562.1"/>
    </source>
</evidence>
<reference evidence="2" key="2">
    <citation type="submission" date="2020-09" db="EMBL/GenBank/DDBJ databases">
        <authorList>
            <person name="Sun Q."/>
            <person name="Ohkuma M."/>
        </authorList>
    </citation>
    <scope>NUCLEOTIDE SEQUENCE</scope>
    <source>
        <strain evidence="2">JCM 13064</strain>
    </source>
</reference>
<comment type="caution">
    <text evidence="2">The sequence shown here is derived from an EMBL/GenBank/DDBJ whole genome shotgun (WGS) entry which is preliminary data.</text>
</comment>
<feature type="region of interest" description="Disordered" evidence="1">
    <location>
        <begin position="11"/>
        <end position="65"/>
    </location>
</feature>
<sequence>MARHFRVRRILTQGAQEQGGHTQQHGYSSVAGNDRYTGYRLREGRRPALPRRPARPAYGREMAGGLRPGNRRIIAIGTGAWLAAATGLGKNAHDTRRAGTVR</sequence>
<keyword evidence="3" id="KW-1185">Reference proteome</keyword>
<proteinExistence type="predicted"/>
<dbReference type="AlphaFoldDB" id="A0A917VHL3"/>
<dbReference type="Proteomes" id="UP000645217">
    <property type="component" value="Unassembled WGS sequence"/>
</dbReference>
<evidence type="ECO:0000256" key="1">
    <source>
        <dbReference type="SAM" id="MobiDB-lite"/>
    </source>
</evidence>
<organism evidence="2 3">
    <name type="scientific">Sphaerisporangium melleum</name>
    <dbReference type="NCBI Taxonomy" id="321316"/>
    <lineage>
        <taxon>Bacteria</taxon>
        <taxon>Bacillati</taxon>
        <taxon>Actinomycetota</taxon>
        <taxon>Actinomycetes</taxon>
        <taxon>Streptosporangiales</taxon>
        <taxon>Streptosporangiaceae</taxon>
        <taxon>Sphaerisporangium</taxon>
    </lineage>
</organism>